<protein>
    <submittedName>
        <fullName evidence="2">ParA family protein</fullName>
    </submittedName>
</protein>
<reference evidence="2 3" key="1">
    <citation type="submission" date="2017-08" db="EMBL/GenBank/DDBJ databases">
        <authorList>
            <person name="Feschi L."/>
            <person name="Jeukens J."/>
            <person name="Emond-Rheault J.-G."/>
            <person name="Kukavica-Ibrulj I."/>
            <person name="Boyle B."/>
            <person name="Levesque R.C."/>
        </authorList>
    </citation>
    <scope>NUCLEOTIDE SEQUENCE [LARGE SCALE GENOMIC DNA]</scope>
    <source>
        <strain evidence="2 3">PA-W36</strain>
    </source>
</reference>
<name>A0A7M2ZKF2_PSEAI</name>
<dbReference type="InterPro" id="IPR027417">
    <property type="entry name" value="P-loop_NTPase"/>
</dbReference>
<dbReference type="PANTHER" id="PTHR13696">
    <property type="entry name" value="P-LOOP CONTAINING NUCLEOSIDE TRIPHOSPHATE HYDROLASE"/>
    <property type="match status" value="1"/>
</dbReference>
<feature type="domain" description="CobQ/CobB/MinD/ParA nucleotide binding" evidence="1">
    <location>
        <begin position="19"/>
        <end position="123"/>
    </location>
</feature>
<dbReference type="SUPFAM" id="SSF52540">
    <property type="entry name" value="P-loop containing nucleoside triphosphate hydrolases"/>
    <property type="match status" value="1"/>
</dbReference>
<evidence type="ECO:0000313" key="3">
    <source>
        <dbReference type="Proteomes" id="UP000284767"/>
    </source>
</evidence>
<reference evidence="2 3" key="2">
    <citation type="submission" date="2019-01" db="EMBL/GenBank/DDBJ databases">
        <title>The Pseudomonas aeruginosa pan-genome provides new insights on its population structure, horizontal gene transfer and pathogenicity.</title>
        <authorList>
            <person name="Freschi L."/>
            <person name="Vincent A.T."/>
            <person name="Jeukens J."/>
            <person name="Emond-Rheault J.-G."/>
            <person name="Kukavica-Ibrulj I."/>
            <person name="Dupont M.-J."/>
            <person name="Charette S.J."/>
            <person name="Boyle B."/>
            <person name="Levesque R.C."/>
        </authorList>
    </citation>
    <scope>NUCLEOTIDE SEQUENCE [LARGE SCALE GENOMIC DNA]</scope>
    <source>
        <strain evidence="2 3">PA-W36</strain>
    </source>
</reference>
<dbReference type="Gene3D" id="3.40.50.300">
    <property type="entry name" value="P-loop containing nucleotide triphosphate hydrolases"/>
    <property type="match status" value="1"/>
</dbReference>
<dbReference type="Pfam" id="PF01656">
    <property type="entry name" value="CbiA"/>
    <property type="match status" value="1"/>
</dbReference>
<dbReference type="CDD" id="cd02042">
    <property type="entry name" value="ParAB_family"/>
    <property type="match status" value="1"/>
</dbReference>
<dbReference type="InterPro" id="IPR050678">
    <property type="entry name" value="DNA_Partitioning_ATPase"/>
</dbReference>
<proteinExistence type="predicted"/>
<gene>
    <name evidence="2" type="ORF">IPC1295_32420</name>
</gene>
<sequence length="350" mass="38027">MKGTKKVTAGTGANMKSYAIWNNKGGVGKTYLTFAIASEYARIHPEKRVIVADMCPQANLSEIILGGNGKGAAALGKLIAQRKTIGGYFDARTRSAHAITGSETSFLVKGKDHNANMPDNLYCLAGDPSLEVQAPVINQLSAVSLPADSWKNVHLWLKDLVTACGNYLGEQETTCFIDCNPSFAAYTELALLAANQIIVPCSSDGSSARAIDNLGQLVYGIDVQDAYKAVSFFDRSNQFGAPVPVIHSFVFNRSTQYDKKASKAFSAMFDNIEARARNLKDKKPSAFQSGELQRFEVPDNHSVAIVSSHLGLPLYDVKPGSYEVYDTKPQVNNEPIERYQRAISDLVTSL</sequence>
<organism evidence="2 3">
    <name type="scientific">Pseudomonas aeruginosa</name>
    <dbReference type="NCBI Taxonomy" id="287"/>
    <lineage>
        <taxon>Bacteria</taxon>
        <taxon>Pseudomonadati</taxon>
        <taxon>Pseudomonadota</taxon>
        <taxon>Gammaproteobacteria</taxon>
        <taxon>Pseudomonadales</taxon>
        <taxon>Pseudomonadaceae</taxon>
        <taxon>Pseudomonas</taxon>
    </lineage>
</organism>
<accession>A0A7M2ZKF2</accession>
<dbReference type="Proteomes" id="UP000284767">
    <property type="component" value="Unassembled WGS sequence"/>
</dbReference>
<dbReference type="AlphaFoldDB" id="A0A7M2ZKF2"/>
<evidence type="ECO:0000313" key="2">
    <source>
        <dbReference type="EMBL" id="RPM02843.1"/>
    </source>
</evidence>
<dbReference type="RefSeq" id="WP_016046664.1">
    <property type="nucleotide sequence ID" value="NZ_CAADOK010000294.1"/>
</dbReference>
<evidence type="ECO:0000259" key="1">
    <source>
        <dbReference type="Pfam" id="PF01656"/>
    </source>
</evidence>
<dbReference type="InterPro" id="IPR002586">
    <property type="entry name" value="CobQ/CobB/MinD/ParA_Nub-bd_dom"/>
</dbReference>
<comment type="caution">
    <text evidence="2">The sequence shown here is derived from an EMBL/GenBank/DDBJ whole genome shotgun (WGS) entry which is preliminary data.</text>
</comment>
<dbReference type="PANTHER" id="PTHR13696:SF99">
    <property type="entry name" value="COBYRINIC ACID AC-DIAMIDE SYNTHASE"/>
    <property type="match status" value="1"/>
</dbReference>
<dbReference type="EMBL" id="NSNE01000036">
    <property type="protein sequence ID" value="RPM02843.1"/>
    <property type="molecule type" value="Genomic_DNA"/>
</dbReference>